<dbReference type="GO" id="GO:0008081">
    <property type="term" value="F:phosphoric diester hydrolase activity"/>
    <property type="evidence" value="ECO:0007669"/>
    <property type="project" value="InterPro"/>
</dbReference>
<keyword evidence="1" id="KW-0732">Signal</keyword>
<name>A0A2W5B5N7_9SPHN</name>
<dbReference type="GO" id="GO:0006629">
    <property type="term" value="P:lipid metabolic process"/>
    <property type="evidence" value="ECO:0007669"/>
    <property type="project" value="InterPro"/>
</dbReference>
<dbReference type="EMBL" id="QFNF01000011">
    <property type="protein sequence ID" value="PZO78555.1"/>
    <property type="molecule type" value="Genomic_DNA"/>
</dbReference>
<proteinExistence type="predicted"/>
<dbReference type="InterPro" id="IPR032075">
    <property type="entry name" value="PI-PLC-C1"/>
</dbReference>
<dbReference type="Proteomes" id="UP000248614">
    <property type="component" value="Unassembled WGS sequence"/>
</dbReference>
<feature type="chain" id="PRO_5015914853" description="Calcium-dependent phosphoinositide phospholipase C" evidence="1">
    <location>
        <begin position="19"/>
        <end position="339"/>
    </location>
</feature>
<accession>A0A2W5B5N7</accession>
<dbReference type="AlphaFoldDB" id="A0A2W5B5N7"/>
<evidence type="ECO:0008006" key="4">
    <source>
        <dbReference type="Google" id="ProtNLM"/>
    </source>
</evidence>
<dbReference type="CDD" id="cd08589">
    <property type="entry name" value="PI-PLCc_SaPLC1_like"/>
    <property type="match status" value="1"/>
</dbReference>
<evidence type="ECO:0000313" key="2">
    <source>
        <dbReference type="EMBL" id="PZO78555.1"/>
    </source>
</evidence>
<sequence>MRRATVLLALLAGAAGMAGTPASLRIDQVQVIGSHNSYRPYPSPEARARIVAAAPGEWPALAYGHPPLAEQLDRGLRQVELDVAPDPRGGAYAAPGDADPAMAAPGAKVLHIPGIDTDSHCRSFRACLTILRGWSDRHRGHAPVFVLVNAGDAGGARFDAANLAALDRDIRAVMGPGRIVTPDAVRGRAATLRDAVTRDHAWPTMARAAGRFLFVLDGSTAHQDAYRAGHPSLRGRAMFAFFDRDVPEAVVFNIQDPSTGRDRIAALVRQGFIVRTRADEGLAEPRANDRRRLDAAIASGAQWISSDLYDGAANPERLPYRAAFAGGALSRCDPVTASC</sequence>
<dbReference type="SUPFAM" id="SSF51695">
    <property type="entry name" value="PLC-like phosphodiesterases"/>
    <property type="match status" value="1"/>
</dbReference>
<organism evidence="2 3">
    <name type="scientific">Sphingomonas hengshuiensis</name>
    <dbReference type="NCBI Taxonomy" id="1609977"/>
    <lineage>
        <taxon>Bacteria</taxon>
        <taxon>Pseudomonadati</taxon>
        <taxon>Pseudomonadota</taxon>
        <taxon>Alphaproteobacteria</taxon>
        <taxon>Sphingomonadales</taxon>
        <taxon>Sphingomonadaceae</taxon>
        <taxon>Sphingomonas</taxon>
    </lineage>
</organism>
<dbReference type="InterPro" id="IPR017946">
    <property type="entry name" value="PLC-like_Pdiesterase_TIM-brl"/>
</dbReference>
<feature type="signal peptide" evidence="1">
    <location>
        <begin position="1"/>
        <end position="18"/>
    </location>
</feature>
<comment type="caution">
    <text evidence="2">The sequence shown here is derived from an EMBL/GenBank/DDBJ whole genome shotgun (WGS) entry which is preliminary data.</text>
</comment>
<evidence type="ECO:0000256" key="1">
    <source>
        <dbReference type="SAM" id="SignalP"/>
    </source>
</evidence>
<reference evidence="2 3" key="1">
    <citation type="submission" date="2017-08" db="EMBL/GenBank/DDBJ databases">
        <title>Infants hospitalized years apart are colonized by the same room-sourced microbial strains.</title>
        <authorList>
            <person name="Brooks B."/>
            <person name="Olm M.R."/>
            <person name="Firek B.A."/>
            <person name="Baker R."/>
            <person name="Thomas B.C."/>
            <person name="Morowitz M.J."/>
            <person name="Banfield J.F."/>
        </authorList>
    </citation>
    <scope>NUCLEOTIDE SEQUENCE [LARGE SCALE GENOMIC DNA]</scope>
    <source>
        <strain evidence="2">S2_018_000_R3_110</strain>
    </source>
</reference>
<gene>
    <name evidence="2" type="ORF">DI632_06220</name>
</gene>
<protein>
    <recommendedName>
        <fullName evidence="4">Calcium-dependent phosphoinositide phospholipase C</fullName>
    </recommendedName>
</protein>
<dbReference type="Gene3D" id="3.20.20.190">
    <property type="entry name" value="Phosphatidylinositol (PI) phosphodiesterase"/>
    <property type="match status" value="1"/>
</dbReference>
<evidence type="ECO:0000313" key="3">
    <source>
        <dbReference type="Proteomes" id="UP000248614"/>
    </source>
</evidence>
<dbReference type="Pfam" id="PF16670">
    <property type="entry name" value="PI-PLC-C1"/>
    <property type="match status" value="1"/>
</dbReference>